<organism evidence="2 3">
    <name type="scientific">Massilia aquatica</name>
    <dbReference type="NCBI Taxonomy" id="2609000"/>
    <lineage>
        <taxon>Bacteria</taxon>
        <taxon>Pseudomonadati</taxon>
        <taxon>Pseudomonadota</taxon>
        <taxon>Betaproteobacteria</taxon>
        <taxon>Burkholderiales</taxon>
        <taxon>Oxalobacteraceae</taxon>
        <taxon>Telluria group</taxon>
        <taxon>Massilia</taxon>
    </lineage>
</organism>
<proteinExistence type="predicted"/>
<comment type="caution">
    <text evidence="2">The sequence shown here is derived from an EMBL/GenBank/DDBJ whole genome shotgun (WGS) entry which is preliminary data.</text>
</comment>
<evidence type="ECO:0000313" key="3">
    <source>
        <dbReference type="Proteomes" id="UP000819052"/>
    </source>
</evidence>
<keyword evidence="3" id="KW-1185">Reference proteome</keyword>
<keyword evidence="1" id="KW-0472">Membrane</keyword>
<dbReference type="RefSeq" id="WP_167080088.1">
    <property type="nucleotide sequence ID" value="NZ_VVIW01000024.1"/>
</dbReference>
<reference evidence="2 3" key="1">
    <citation type="submission" date="2019-09" db="EMBL/GenBank/DDBJ databases">
        <title>Taxonomy of Antarctic Massilia spp.: description of Massilia rubra sp. nov., Massilia aquatica sp. nov., Massilia mucilaginosa sp. nov., Massilia frigida sp. nov. isolated from streams, lakes and regoliths.</title>
        <authorList>
            <person name="Holochova P."/>
            <person name="Sedlacek I."/>
            <person name="Kralova S."/>
            <person name="Maslanova I."/>
            <person name="Busse H.-J."/>
            <person name="Stankova E."/>
            <person name="Vrbovska V."/>
            <person name="Kovarovic V."/>
            <person name="Bartak M."/>
            <person name="Svec P."/>
            <person name="Pantucek R."/>
        </authorList>
    </citation>
    <scope>NUCLEOTIDE SEQUENCE [LARGE SCALE GENOMIC DNA]</scope>
    <source>
        <strain evidence="2 3">CCM 8693</strain>
    </source>
</reference>
<evidence type="ECO:0000313" key="2">
    <source>
        <dbReference type="EMBL" id="NHZ43899.1"/>
    </source>
</evidence>
<protein>
    <submittedName>
        <fullName evidence="2">YcxB family protein</fullName>
    </submittedName>
</protein>
<feature type="transmembrane region" description="Helical" evidence="1">
    <location>
        <begin position="51"/>
        <end position="72"/>
    </location>
</feature>
<dbReference type="Proteomes" id="UP000819052">
    <property type="component" value="Unassembled WGS sequence"/>
</dbReference>
<gene>
    <name evidence="2" type="ORF">F1609_27580</name>
</gene>
<sequence length="187" mass="21023">MSFPAPGWQRCKDHKGSKNMDSQYRFCFSEDHLIASFVRYRRQLWWRRPFIGLKWFLAAALLALLGLTLFLGSVALCAIVGGIMGALLLGWPIDAWFIRRNLRSSPFHNDDIAFTISESGAHIVGRDSEARIGWASFSKARRFADGLLLFQGPGFVNWLPDSAATDKAAIANAQELARSKIQDYRDA</sequence>
<keyword evidence="1" id="KW-1133">Transmembrane helix</keyword>
<accession>A0ABX0MC38</accession>
<dbReference type="EMBL" id="VVIW01000024">
    <property type="protein sequence ID" value="NHZ43899.1"/>
    <property type="molecule type" value="Genomic_DNA"/>
</dbReference>
<evidence type="ECO:0000256" key="1">
    <source>
        <dbReference type="SAM" id="Phobius"/>
    </source>
</evidence>
<name>A0ABX0MC38_9BURK</name>
<feature type="transmembrane region" description="Helical" evidence="1">
    <location>
        <begin position="78"/>
        <end position="98"/>
    </location>
</feature>
<keyword evidence="1" id="KW-0812">Transmembrane</keyword>